<proteinExistence type="predicted"/>
<keyword evidence="4" id="KW-1185">Reference proteome</keyword>
<dbReference type="RefSeq" id="WP_045168752.1">
    <property type="nucleotide sequence ID" value="NZ_CP113865.1"/>
</dbReference>
<dbReference type="SUPFAM" id="SSF160980">
    <property type="entry name" value="SSO1389-like"/>
    <property type="match status" value="1"/>
</dbReference>
<dbReference type="InterPro" id="IPR053857">
    <property type="entry name" value="Csx1_CARF"/>
</dbReference>
<reference evidence="3" key="1">
    <citation type="submission" date="2022-12" db="EMBL/GenBank/DDBJ databases">
        <authorList>
            <person name="Bing R.G."/>
            <person name="Willard D.J."/>
            <person name="Manesh M.J.H."/>
            <person name="Laemthong T."/>
            <person name="Crosby J.R."/>
            <person name="Kelly R.M."/>
        </authorList>
    </citation>
    <scope>NUCLEOTIDE SEQUENCE</scope>
    <source>
        <strain evidence="3">DSM 8990</strain>
    </source>
</reference>
<evidence type="ECO:0000259" key="2">
    <source>
        <dbReference type="Pfam" id="PF22230"/>
    </source>
</evidence>
<dbReference type="InterPro" id="IPR010171">
    <property type="entry name" value="CRISPR_Csx1"/>
</dbReference>
<evidence type="ECO:0000313" key="3">
    <source>
        <dbReference type="EMBL" id="WAM33723.1"/>
    </source>
</evidence>
<protein>
    <submittedName>
        <fullName evidence="3">CRISPR-associated CARF protein Csx1</fullName>
    </submittedName>
</protein>
<dbReference type="EMBL" id="CP113865">
    <property type="protein sequence ID" value="WAM33723.1"/>
    <property type="molecule type" value="Genomic_DNA"/>
</dbReference>
<feature type="domain" description="CRISPR system endoribonuclease Csx1-like HEPN" evidence="1">
    <location>
        <begin position="379"/>
        <end position="431"/>
    </location>
</feature>
<evidence type="ECO:0000259" key="1">
    <source>
        <dbReference type="Pfam" id="PF09455"/>
    </source>
</evidence>
<dbReference type="Pfam" id="PF09455">
    <property type="entry name" value="Csx1_HEPN"/>
    <property type="match status" value="1"/>
</dbReference>
<evidence type="ECO:0000313" key="4">
    <source>
        <dbReference type="Proteomes" id="UP001164909"/>
    </source>
</evidence>
<dbReference type="Gene3D" id="3.40.50.10640">
    <property type="entry name" value="SSO1389-like"/>
    <property type="match status" value="1"/>
</dbReference>
<feature type="domain" description="CRISPR system endoribonuclease Csx1 CARF" evidence="2">
    <location>
        <begin position="35"/>
        <end position="195"/>
    </location>
</feature>
<dbReference type="InterPro" id="IPR019016">
    <property type="entry name" value="Csx1-like_HEPN"/>
</dbReference>
<name>A0ABY7BLK8_9FIRM</name>
<sequence length="470" mass="56158">MKLIYQLGRLDSNMEPQKFKFVDEDEKNCIEAELSSLYLKKYFNSVKNEQTEVVLLYPVSLPFNPTLLKNNSKLDDICKKKIEEIWEKEDEYFRNPRGFFENYFPYGKEKDDFIVIHSMGRYLYGKDGENTKEVRFDTAYGDIVLEIFLDMLKRYLEKESLIEEIYIDISSGHNIYISAMLEALRHFATFANLRHWINKERRPGLFVTICDPILPGNKNVYQVYSEKQMFIVFFESPLKSNDLNEIYKKLSEIELENLKDQVEAILNRFLLIFSSIKNNTPLYLFDTETEIDEADEVKELLKNIINNMYSKIVKSYKESPKLNKNLWIKMLNTLGFYLGIIDTIKNLEISKYQKQKGISIEDLEDKAGKMYKIFGLKNHIDILKVELDRLEISDEKDKLNYIKISNKKEQQEQRNFFAHCGFEKKFIWVEWVEEKEKKNNVRYLKYVRYLDDSPELRLREIIKEFLLKRV</sequence>
<dbReference type="Proteomes" id="UP001164909">
    <property type="component" value="Chromosome"/>
</dbReference>
<gene>
    <name evidence="3" type="primary">csx1</name>
    <name evidence="3" type="ORF">OTK00_002257</name>
</gene>
<dbReference type="Pfam" id="PF22230">
    <property type="entry name" value="Csx1_CARF"/>
    <property type="match status" value="1"/>
</dbReference>
<accession>A0ABY7BLK8</accession>
<dbReference type="NCBIfam" id="TIGR01897">
    <property type="entry name" value="cas_MJ1666"/>
    <property type="match status" value="1"/>
</dbReference>
<organism evidence="3 4">
    <name type="scientific">Caldicellulosiruptor morganii</name>
    <dbReference type="NCBI Taxonomy" id="1387555"/>
    <lineage>
        <taxon>Bacteria</taxon>
        <taxon>Bacillati</taxon>
        <taxon>Bacillota</taxon>
        <taxon>Bacillota incertae sedis</taxon>
        <taxon>Caldicellulosiruptorales</taxon>
        <taxon>Caldicellulosiruptoraceae</taxon>
        <taxon>Caldicellulosiruptor</taxon>
    </lineage>
</organism>